<gene>
    <name evidence="3" type="primary">LOC111432511</name>
</gene>
<dbReference type="PANTHER" id="PTHR34678">
    <property type="entry name" value="50S RIBOSOMAL PROTEIN 5, CHLOROPLASTIC"/>
    <property type="match status" value="1"/>
</dbReference>
<feature type="region of interest" description="Disordered" evidence="1">
    <location>
        <begin position="86"/>
        <end position="156"/>
    </location>
</feature>
<organism evidence="2 3">
    <name type="scientific">Cucurbita moschata</name>
    <name type="common">Winter crookneck squash</name>
    <name type="synonym">Cucurbita pepo var. moschata</name>
    <dbReference type="NCBI Taxonomy" id="3662"/>
    <lineage>
        <taxon>Eukaryota</taxon>
        <taxon>Viridiplantae</taxon>
        <taxon>Streptophyta</taxon>
        <taxon>Embryophyta</taxon>
        <taxon>Tracheophyta</taxon>
        <taxon>Spermatophyta</taxon>
        <taxon>Magnoliopsida</taxon>
        <taxon>eudicotyledons</taxon>
        <taxon>Gunneridae</taxon>
        <taxon>Pentapetalae</taxon>
        <taxon>rosids</taxon>
        <taxon>fabids</taxon>
        <taxon>Cucurbitales</taxon>
        <taxon>Cucurbitaceae</taxon>
        <taxon>Cucurbiteae</taxon>
        <taxon>Cucurbita</taxon>
    </lineage>
</organism>
<dbReference type="CDD" id="cd23709">
    <property type="entry name" value="Psrp5_CTD"/>
    <property type="match status" value="1"/>
</dbReference>
<name>A0A6J1EBJ3_CUCMO</name>
<accession>A0A6J1EBJ3</accession>
<sequence>MRGAAGENTMAFLLFSNPVSTSLHSSLFPPSPSCFPMTSAAQSSMLLMKPNVFQPKYFNGFGLRNPSFVENRSSLIVKAASEIDATVETDSSEPQPPAVPVDKLPLESKLQEREEQKARMKLAKKIRLRRKRLVQKRHLRKKGRWPPSKMKKLKNV</sequence>
<dbReference type="PANTHER" id="PTHR34678:SF1">
    <property type="entry name" value="LARGE RIBOSOMAL SUBUNIT PROTEIN CL37"/>
    <property type="match status" value="1"/>
</dbReference>
<evidence type="ECO:0000313" key="2">
    <source>
        <dbReference type="Proteomes" id="UP000504609"/>
    </source>
</evidence>
<keyword evidence="2" id="KW-1185">Reference proteome</keyword>
<dbReference type="InterPro" id="IPR040307">
    <property type="entry name" value="Ribosomal_cL37"/>
</dbReference>
<dbReference type="Proteomes" id="UP000504609">
    <property type="component" value="Unplaced"/>
</dbReference>
<dbReference type="AlphaFoldDB" id="A0A6J1EBJ3"/>
<evidence type="ECO:0000313" key="3">
    <source>
        <dbReference type="RefSeq" id="XP_022925196.1"/>
    </source>
</evidence>
<dbReference type="GeneID" id="111432511"/>
<dbReference type="RefSeq" id="XP_022925196.1">
    <property type="nucleotide sequence ID" value="XM_023069428.1"/>
</dbReference>
<dbReference type="GO" id="GO:0032544">
    <property type="term" value="P:plastid translation"/>
    <property type="evidence" value="ECO:0007669"/>
    <property type="project" value="TreeGrafter"/>
</dbReference>
<dbReference type="GO" id="GO:0009535">
    <property type="term" value="C:chloroplast thylakoid membrane"/>
    <property type="evidence" value="ECO:0007669"/>
    <property type="project" value="TreeGrafter"/>
</dbReference>
<proteinExistence type="predicted"/>
<feature type="compositionally biased region" description="Basic and acidic residues" evidence="1">
    <location>
        <begin position="104"/>
        <end position="118"/>
    </location>
</feature>
<feature type="compositionally biased region" description="Basic residues" evidence="1">
    <location>
        <begin position="119"/>
        <end position="156"/>
    </location>
</feature>
<evidence type="ECO:0000256" key="1">
    <source>
        <dbReference type="SAM" id="MobiDB-lite"/>
    </source>
</evidence>
<dbReference type="KEGG" id="cmos:111432511"/>
<reference evidence="3" key="1">
    <citation type="submission" date="2025-08" db="UniProtKB">
        <authorList>
            <consortium name="RefSeq"/>
        </authorList>
    </citation>
    <scope>IDENTIFICATION</scope>
    <source>
        <tissue evidence="3">Young leaves</tissue>
    </source>
</reference>
<protein>
    <submittedName>
        <fullName evidence="3">50S ribosomal protein 5, chloroplastic-like</fullName>
    </submittedName>
</protein>